<dbReference type="RefSeq" id="WP_133901376.1">
    <property type="nucleotide sequence ID" value="NZ_SOCP01000002.1"/>
</dbReference>
<gene>
    <name evidence="1" type="ORF">CLV71_102150</name>
</gene>
<comment type="caution">
    <text evidence="1">The sequence shown here is derived from an EMBL/GenBank/DDBJ whole genome shotgun (WGS) entry which is preliminary data.</text>
</comment>
<dbReference type="AlphaFoldDB" id="A0A4R7W2H8"/>
<proteinExistence type="predicted"/>
<dbReference type="EMBL" id="SOCP01000002">
    <property type="protein sequence ID" value="TDV56089.1"/>
    <property type="molecule type" value="Genomic_DNA"/>
</dbReference>
<organism evidence="1 2">
    <name type="scientific">Actinophytocola oryzae</name>
    <dbReference type="NCBI Taxonomy" id="502181"/>
    <lineage>
        <taxon>Bacteria</taxon>
        <taxon>Bacillati</taxon>
        <taxon>Actinomycetota</taxon>
        <taxon>Actinomycetes</taxon>
        <taxon>Pseudonocardiales</taxon>
        <taxon>Pseudonocardiaceae</taxon>
    </lineage>
</organism>
<sequence length="102" mass="10710">MVACPRLAVVLGGRSPVRCDAERLEAGDVDEPHQLVDRADGNAERTLVAGGVYPELAGQTVEPNGVVLVAAPGNPNGQYRFRFDAGVVRGVTLQLVNQGCRG</sequence>
<accession>A0A4R7W2H8</accession>
<keyword evidence="2" id="KW-1185">Reference proteome</keyword>
<reference evidence="1 2" key="1">
    <citation type="submission" date="2019-03" db="EMBL/GenBank/DDBJ databases">
        <title>Genomic Encyclopedia of Archaeal and Bacterial Type Strains, Phase II (KMG-II): from individual species to whole genera.</title>
        <authorList>
            <person name="Goeker M."/>
        </authorList>
    </citation>
    <scope>NUCLEOTIDE SEQUENCE [LARGE SCALE GENOMIC DNA]</scope>
    <source>
        <strain evidence="1 2">DSM 45499</strain>
    </source>
</reference>
<evidence type="ECO:0000313" key="2">
    <source>
        <dbReference type="Proteomes" id="UP000294927"/>
    </source>
</evidence>
<name>A0A4R7W2H8_9PSEU</name>
<protein>
    <submittedName>
        <fullName evidence="1">Uncharacterized protein</fullName>
    </submittedName>
</protein>
<evidence type="ECO:0000313" key="1">
    <source>
        <dbReference type="EMBL" id="TDV56089.1"/>
    </source>
</evidence>
<dbReference type="OrthoDB" id="3695075at2"/>
<dbReference type="Proteomes" id="UP000294927">
    <property type="component" value="Unassembled WGS sequence"/>
</dbReference>